<evidence type="ECO:0000256" key="2">
    <source>
        <dbReference type="ARBA" id="ARBA00022884"/>
    </source>
</evidence>
<dbReference type="NCBIfam" id="TIGR00731">
    <property type="entry name" value="bL25_bact_ctc"/>
    <property type="match status" value="1"/>
</dbReference>
<comment type="caution">
    <text evidence="9">The sequence shown here is derived from an EMBL/GenBank/DDBJ whole genome shotgun (WGS) entry which is preliminary data.</text>
</comment>
<feature type="domain" description="Large ribosomal subunit protein bL25 L25" evidence="7">
    <location>
        <begin position="23"/>
        <end position="107"/>
    </location>
</feature>
<gene>
    <name evidence="5" type="primary">rplY</name>
    <name evidence="5" type="synonym">ctc</name>
    <name evidence="9" type="ORF">HMPREF0620_0781</name>
</gene>
<dbReference type="Pfam" id="PF14693">
    <property type="entry name" value="Ribosomal_TL5_C"/>
    <property type="match status" value="1"/>
</dbReference>
<dbReference type="EMBL" id="AEON01000001">
    <property type="protein sequence ID" value="EFT83776.1"/>
    <property type="molecule type" value="Genomic_DNA"/>
</dbReference>
<evidence type="ECO:0000259" key="7">
    <source>
        <dbReference type="Pfam" id="PF01386"/>
    </source>
</evidence>
<dbReference type="GO" id="GO:0006412">
    <property type="term" value="P:translation"/>
    <property type="evidence" value="ECO:0007669"/>
    <property type="project" value="UniProtKB-UniRule"/>
</dbReference>
<dbReference type="InterPro" id="IPR011035">
    <property type="entry name" value="Ribosomal_bL25/Gln-tRNA_synth"/>
</dbReference>
<feature type="compositionally biased region" description="Low complexity" evidence="6">
    <location>
        <begin position="201"/>
        <end position="216"/>
    </location>
</feature>
<evidence type="ECO:0000313" key="9">
    <source>
        <dbReference type="EMBL" id="EFT83776.1"/>
    </source>
</evidence>
<dbReference type="InterPro" id="IPR029751">
    <property type="entry name" value="Ribosomal_L25_dom"/>
</dbReference>
<keyword evidence="3 5" id="KW-0689">Ribosomal protein</keyword>
<dbReference type="GO" id="GO:0008097">
    <property type="term" value="F:5S rRNA binding"/>
    <property type="evidence" value="ECO:0007669"/>
    <property type="project" value="InterPro"/>
</dbReference>
<dbReference type="SUPFAM" id="SSF50715">
    <property type="entry name" value="Ribosomal protein L25-like"/>
    <property type="match status" value="1"/>
</dbReference>
<dbReference type="HAMAP" id="MF_01334">
    <property type="entry name" value="Ribosomal_bL25_CTC"/>
    <property type="match status" value="1"/>
</dbReference>
<dbReference type="Gene3D" id="2.170.120.20">
    <property type="entry name" value="Ribosomal protein L25, beta domain"/>
    <property type="match status" value="1"/>
</dbReference>
<evidence type="ECO:0000259" key="8">
    <source>
        <dbReference type="Pfam" id="PF14693"/>
    </source>
</evidence>
<dbReference type="InterPro" id="IPR020930">
    <property type="entry name" value="Ribosomal_uL5_bac-type"/>
</dbReference>
<evidence type="ECO:0000256" key="1">
    <source>
        <dbReference type="ARBA" id="ARBA00022730"/>
    </source>
</evidence>
<sequence>MLFGSAIPRLTIVKEYIMADITLEGEIRDEFGKGAARRMRVAGLIPASIYEGGKEPVFIKLPQKEATLAMRHQNALIEIKYGKESKLAVAREVQHNPVKRTIEHIDFYEVHAGEKVEVEVPVFVEGTPKGAAVAFVDVQNLKVRADVSNLPESITINVDGMVDGEHVFAKDVELPQGSELAIEDPEESVVSVTVPEEEAEAPAAATTEAAEVPATAEKADKAE</sequence>
<dbReference type="HOGENOM" id="CLU_075939_1_0_11"/>
<protein>
    <recommendedName>
        <fullName evidence="5">Large ribosomal subunit protein bL25</fullName>
    </recommendedName>
    <alternativeName>
        <fullName evidence="5">General stress protein CTC</fullName>
    </alternativeName>
</protein>
<evidence type="ECO:0000256" key="3">
    <source>
        <dbReference type="ARBA" id="ARBA00022980"/>
    </source>
</evidence>
<keyword evidence="4 5" id="KW-0687">Ribonucleoprotein</keyword>
<keyword evidence="1 5" id="KW-0699">rRNA-binding</keyword>
<dbReference type="Proteomes" id="UP000004946">
    <property type="component" value="Chromosome"/>
</dbReference>
<dbReference type="GO" id="GO:0003735">
    <property type="term" value="F:structural constituent of ribosome"/>
    <property type="evidence" value="ECO:0007669"/>
    <property type="project" value="InterPro"/>
</dbReference>
<keyword evidence="10" id="KW-1185">Reference proteome</keyword>
<dbReference type="Gene3D" id="2.40.240.10">
    <property type="entry name" value="Ribosomal Protein L25, Chain P"/>
    <property type="match status" value="1"/>
</dbReference>
<evidence type="ECO:0000313" key="10">
    <source>
        <dbReference type="Proteomes" id="UP000004946"/>
    </source>
</evidence>
<evidence type="ECO:0000256" key="5">
    <source>
        <dbReference type="HAMAP-Rule" id="MF_01334"/>
    </source>
</evidence>
<reference evidence="9 10" key="1">
    <citation type="submission" date="2010-12" db="EMBL/GenBank/DDBJ databases">
        <authorList>
            <person name="Muzny D."/>
            <person name="Qin X."/>
            <person name="Buhay C."/>
            <person name="Dugan-Rocha S."/>
            <person name="Ding Y."/>
            <person name="Chen G."/>
            <person name="Hawes A."/>
            <person name="Holder M."/>
            <person name="Jhangiani S."/>
            <person name="Johnson A."/>
            <person name="Khan Z."/>
            <person name="Li Z."/>
            <person name="Liu W."/>
            <person name="Liu X."/>
            <person name="Perez L."/>
            <person name="Shen H."/>
            <person name="Wang Q."/>
            <person name="Watt J."/>
            <person name="Xi L."/>
            <person name="Xin Y."/>
            <person name="Zhou J."/>
            <person name="Deng J."/>
            <person name="Jiang H."/>
            <person name="Liu Y."/>
            <person name="Qu J."/>
            <person name="Song X.-Z."/>
            <person name="Zhang L."/>
            <person name="Villasana D."/>
            <person name="Johnson A."/>
            <person name="Liu J."/>
            <person name="Liyanage D."/>
            <person name="Lorensuhewa L."/>
            <person name="Robinson T."/>
            <person name="Song A."/>
            <person name="Song B.-B."/>
            <person name="Dinh H."/>
            <person name="Thornton R."/>
            <person name="Coyle M."/>
            <person name="Francisco L."/>
            <person name="Jackson L."/>
            <person name="Javaid M."/>
            <person name="Korchina V."/>
            <person name="Kovar C."/>
            <person name="Mata R."/>
            <person name="Mathew T."/>
            <person name="Ngo R."/>
            <person name="Nguyen L."/>
            <person name="Nguyen N."/>
            <person name="Okwuonu G."/>
            <person name="Ongeri F."/>
            <person name="Pham C."/>
            <person name="Simmons D."/>
            <person name="Wilczek-Boney K."/>
            <person name="Hale W."/>
            <person name="Jakkamsetti A."/>
            <person name="Pham P."/>
            <person name="Ruth R."/>
            <person name="San Lucas F."/>
            <person name="Warren J."/>
            <person name="Zhang J."/>
            <person name="Zhao Z."/>
            <person name="Zhou C."/>
            <person name="Zhu D."/>
            <person name="Lee S."/>
            <person name="Bess C."/>
            <person name="Blankenburg K."/>
            <person name="Forbes L."/>
            <person name="Fu Q."/>
            <person name="Gubbala S."/>
            <person name="Hirani K."/>
            <person name="Jayaseelan J.C."/>
            <person name="Lara F."/>
            <person name="Munidasa M."/>
            <person name="Palculict T."/>
            <person name="Patil S."/>
            <person name="Pu L.-L."/>
            <person name="Saada N."/>
            <person name="Tang L."/>
            <person name="Weissenberger G."/>
            <person name="Zhu Y."/>
            <person name="Hemphill L."/>
            <person name="Shang Y."/>
            <person name="Youmans B."/>
            <person name="Ayvaz T."/>
            <person name="Ross M."/>
            <person name="Santibanez J."/>
            <person name="Aqrawi P."/>
            <person name="Gross S."/>
            <person name="Joshi V."/>
            <person name="Fowler G."/>
            <person name="Nazareth L."/>
            <person name="Reid J."/>
            <person name="Worley K."/>
            <person name="Petrosino J."/>
            <person name="Highlander S."/>
            <person name="Gibbs R."/>
        </authorList>
    </citation>
    <scope>NUCLEOTIDE SEQUENCE [LARGE SCALE GENOMIC DNA]</scope>
    <source>
        <strain evidence="9 10">DSM 10105</strain>
    </source>
</reference>
<dbReference type="PANTHER" id="PTHR33284:SF1">
    <property type="entry name" value="RIBOSOMAL PROTEIN L25_GLN-TRNA SYNTHETASE, ANTI-CODON-BINDING DOMAIN-CONTAINING PROTEIN"/>
    <property type="match status" value="1"/>
</dbReference>
<accession>E6JY99</accession>
<dbReference type="NCBIfam" id="NF004131">
    <property type="entry name" value="PRK05618.2-1"/>
    <property type="match status" value="1"/>
</dbReference>
<comment type="subunit">
    <text evidence="5">Part of the 50S ribosomal subunit; part of the 5S rRNA/L5/L18/L25 subcomplex. Contacts the 5S rRNA. Binds to the 5S rRNA independently of L5 and L18.</text>
</comment>
<evidence type="ECO:0000256" key="4">
    <source>
        <dbReference type="ARBA" id="ARBA00023274"/>
    </source>
</evidence>
<dbReference type="Pfam" id="PF01386">
    <property type="entry name" value="Ribosomal_L25p"/>
    <property type="match status" value="1"/>
</dbReference>
<dbReference type="GO" id="GO:0022625">
    <property type="term" value="C:cytosolic large ribosomal subunit"/>
    <property type="evidence" value="ECO:0007669"/>
    <property type="project" value="TreeGrafter"/>
</dbReference>
<dbReference type="eggNOG" id="COG1825">
    <property type="taxonomic scope" value="Bacteria"/>
</dbReference>
<dbReference type="PANTHER" id="PTHR33284">
    <property type="entry name" value="RIBOSOMAL PROTEIN L25/GLN-TRNA SYNTHETASE, ANTI-CODON-BINDING DOMAIN-CONTAINING PROTEIN"/>
    <property type="match status" value="1"/>
</dbReference>
<evidence type="ECO:0000256" key="6">
    <source>
        <dbReference type="SAM" id="MobiDB-lite"/>
    </source>
</evidence>
<proteinExistence type="inferred from homology"/>
<dbReference type="AlphaFoldDB" id="E6JY99"/>
<comment type="function">
    <text evidence="5">This is one of the proteins that binds to the 5S RNA in the ribosome where it forms part of the central protuberance.</text>
</comment>
<feature type="region of interest" description="Disordered" evidence="6">
    <location>
        <begin position="194"/>
        <end position="223"/>
    </location>
</feature>
<dbReference type="CDD" id="cd00495">
    <property type="entry name" value="Ribosomal_L25_TL5_CTC"/>
    <property type="match status" value="1"/>
</dbReference>
<dbReference type="InterPro" id="IPR037121">
    <property type="entry name" value="Ribosomal_bL25_C"/>
</dbReference>
<keyword evidence="2 5" id="KW-0694">RNA-binding</keyword>
<comment type="similarity">
    <text evidence="5">Belongs to the bacterial ribosomal protein bL25 family. CTC subfamily.</text>
</comment>
<name>E6JY99_PARDN</name>
<organism evidence="9 10">
    <name type="scientific">Parascardovia denticolens DSM 10105 = JCM 12538</name>
    <dbReference type="NCBI Taxonomy" id="864564"/>
    <lineage>
        <taxon>Bacteria</taxon>
        <taxon>Bacillati</taxon>
        <taxon>Actinomycetota</taxon>
        <taxon>Actinomycetes</taxon>
        <taxon>Bifidobacteriales</taxon>
        <taxon>Bifidobacteriaceae</taxon>
        <taxon>Parascardovia</taxon>
    </lineage>
</organism>
<dbReference type="InterPro" id="IPR020056">
    <property type="entry name" value="Rbsml_bL25/Gln-tRNA_synth_N"/>
</dbReference>
<dbReference type="InterPro" id="IPR001021">
    <property type="entry name" value="Ribosomal_bL25_long"/>
</dbReference>
<dbReference type="InterPro" id="IPR020057">
    <property type="entry name" value="Ribosomal_bL25_b-dom"/>
</dbReference>
<feature type="domain" description="Large ribosomal subunit protein bL25 beta" evidence="8">
    <location>
        <begin position="115"/>
        <end position="195"/>
    </location>
</feature>